<organism evidence="8 9">
    <name type="scientific">Molorchus minor</name>
    <dbReference type="NCBI Taxonomy" id="1323400"/>
    <lineage>
        <taxon>Eukaryota</taxon>
        <taxon>Metazoa</taxon>
        <taxon>Ecdysozoa</taxon>
        <taxon>Arthropoda</taxon>
        <taxon>Hexapoda</taxon>
        <taxon>Insecta</taxon>
        <taxon>Pterygota</taxon>
        <taxon>Neoptera</taxon>
        <taxon>Endopterygota</taxon>
        <taxon>Coleoptera</taxon>
        <taxon>Polyphaga</taxon>
        <taxon>Cucujiformia</taxon>
        <taxon>Chrysomeloidea</taxon>
        <taxon>Cerambycidae</taxon>
        <taxon>Lamiinae</taxon>
        <taxon>Monochamini</taxon>
        <taxon>Molorchus</taxon>
    </lineage>
</organism>
<gene>
    <name evidence="8" type="ORF">NQ317_012628</name>
</gene>
<dbReference type="InterPro" id="IPR036477">
    <property type="entry name" value="Formyl_transf_N_sf"/>
</dbReference>
<dbReference type="Pfam" id="PF02911">
    <property type="entry name" value="Formyl_trans_C"/>
    <property type="match status" value="1"/>
</dbReference>
<dbReference type="Gene3D" id="3.40.50.12230">
    <property type="match status" value="1"/>
</dbReference>
<evidence type="ECO:0000256" key="5">
    <source>
        <dbReference type="ARBA" id="ARBA00022917"/>
    </source>
</evidence>
<protein>
    <recommendedName>
        <fullName evidence="3">Methionyl-tRNA formyltransferase, mitochondrial</fullName>
        <ecNumber evidence="2">2.1.2.9</ecNumber>
    </recommendedName>
</protein>
<evidence type="ECO:0000256" key="3">
    <source>
        <dbReference type="ARBA" id="ARBA00014185"/>
    </source>
</evidence>
<sequence length="346" mass="39033">MNIAFKSSIKLTNDALQSIRTKSNFTQTPPWNVLFFGTDDFSVYSLRSLYNKRGSIINQLGIVTTTIRKGKLNPVRKFASEHKITVHSWPEQIPTNLNHKPYDIGLVASFGHLIPESVINQFHYGMINVHASLLPRWRGAAPIIYALANGDKETGVTIMRIRPKHFDIGEILMQAKIPITDDMTLPDLHEKLGNLGAECLLHTLMDLPEKLQNAKPQPEVGVTFAPKVTPEFAVVRWDSLSSGQICNLDKAVTGLFCLTTQWNGILVKLHDVTDYTFSDSIFSNCDNNILRPGFVKFHKKMLIVLCSVRTCISVKRVGVFGKKVMSASDFNNGYIKKEPLERRYFR</sequence>
<dbReference type="InterPro" id="IPR041711">
    <property type="entry name" value="Met-tRNA-FMT_N"/>
</dbReference>
<evidence type="ECO:0000256" key="2">
    <source>
        <dbReference type="ARBA" id="ARBA00012261"/>
    </source>
</evidence>
<comment type="similarity">
    <text evidence="1">Belongs to the Fmt family.</text>
</comment>
<dbReference type="Proteomes" id="UP001162164">
    <property type="component" value="Unassembled WGS sequence"/>
</dbReference>
<dbReference type="SUPFAM" id="SSF50486">
    <property type="entry name" value="FMT C-terminal domain-like"/>
    <property type="match status" value="1"/>
</dbReference>
<dbReference type="NCBIfam" id="TIGR00460">
    <property type="entry name" value="fmt"/>
    <property type="match status" value="1"/>
</dbReference>
<dbReference type="InterPro" id="IPR011034">
    <property type="entry name" value="Formyl_transferase-like_C_sf"/>
</dbReference>
<feature type="domain" description="Formyl transferase N-terminal" evidence="6">
    <location>
        <begin position="78"/>
        <end position="202"/>
    </location>
</feature>
<keyword evidence="4" id="KW-0808">Transferase</keyword>
<dbReference type="CDD" id="cd08646">
    <property type="entry name" value="FMT_core_Met-tRNA-FMT_N"/>
    <property type="match status" value="1"/>
</dbReference>
<evidence type="ECO:0000313" key="9">
    <source>
        <dbReference type="Proteomes" id="UP001162164"/>
    </source>
</evidence>
<reference evidence="8" key="1">
    <citation type="journal article" date="2023" name="Insect Mol. Biol.">
        <title>Genome sequencing provides insights into the evolution of gene families encoding plant cell wall-degrading enzymes in longhorned beetles.</title>
        <authorList>
            <person name="Shin N.R."/>
            <person name="Okamura Y."/>
            <person name="Kirsch R."/>
            <person name="Pauchet Y."/>
        </authorList>
    </citation>
    <scope>NUCLEOTIDE SEQUENCE</scope>
    <source>
        <strain evidence="8">MMC_N1</strain>
    </source>
</reference>
<name>A0ABQ9J4R2_9CUCU</name>
<dbReference type="SUPFAM" id="SSF53328">
    <property type="entry name" value="Formyltransferase"/>
    <property type="match status" value="1"/>
</dbReference>
<keyword evidence="5" id="KW-0648">Protein biosynthesis</keyword>
<evidence type="ECO:0000313" key="8">
    <source>
        <dbReference type="EMBL" id="KAJ8973023.1"/>
    </source>
</evidence>
<comment type="caution">
    <text evidence="8">The sequence shown here is derived from an EMBL/GenBank/DDBJ whole genome shotgun (WGS) entry which is preliminary data.</text>
</comment>
<keyword evidence="9" id="KW-1185">Reference proteome</keyword>
<dbReference type="PANTHER" id="PTHR11138">
    <property type="entry name" value="METHIONYL-TRNA FORMYLTRANSFERASE"/>
    <property type="match status" value="1"/>
</dbReference>
<dbReference type="EC" id="2.1.2.9" evidence="2"/>
<accession>A0ABQ9J4R2</accession>
<dbReference type="InterPro" id="IPR005794">
    <property type="entry name" value="Fmt"/>
</dbReference>
<dbReference type="PANTHER" id="PTHR11138:SF5">
    <property type="entry name" value="METHIONYL-TRNA FORMYLTRANSFERASE, MITOCHONDRIAL"/>
    <property type="match status" value="1"/>
</dbReference>
<dbReference type="Pfam" id="PF00551">
    <property type="entry name" value="Formyl_trans_N"/>
    <property type="match status" value="1"/>
</dbReference>
<proteinExistence type="inferred from homology"/>
<dbReference type="InterPro" id="IPR002376">
    <property type="entry name" value="Formyl_transf_N"/>
</dbReference>
<dbReference type="InterPro" id="IPR005793">
    <property type="entry name" value="Formyl_trans_C"/>
</dbReference>
<evidence type="ECO:0000259" key="7">
    <source>
        <dbReference type="Pfam" id="PF02911"/>
    </source>
</evidence>
<feature type="domain" description="Formyl transferase C-terminal" evidence="7">
    <location>
        <begin position="227"/>
        <end position="334"/>
    </location>
</feature>
<evidence type="ECO:0000259" key="6">
    <source>
        <dbReference type="Pfam" id="PF00551"/>
    </source>
</evidence>
<evidence type="ECO:0000256" key="4">
    <source>
        <dbReference type="ARBA" id="ARBA00022679"/>
    </source>
</evidence>
<dbReference type="EMBL" id="JAPWTJ010001255">
    <property type="protein sequence ID" value="KAJ8973023.1"/>
    <property type="molecule type" value="Genomic_DNA"/>
</dbReference>
<evidence type="ECO:0000256" key="1">
    <source>
        <dbReference type="ARBA" id="ARBA00010699"/>
    </source>
</evidence>